<gene>
    <name evidence="1" type="ORF">ElyMa_000405000</name>
</gene>
<dbReference type="AlphaFoldDB" id="A0AAV4FKF5"/>
<dbReference type="Pfam" id="PF01359">
    <property type="entry name" value="Transposase_1"/>
    <property type="match status" value="1"/>
</dbReference>
<protein>
    <submittedName>
        <fullName evidence="1">Transposase</fullName>
    </submittedName>
</protein>
<dbReference type="EMBL" id="BMAT01000804">
    <property type="protein sequence ID" value="GFR73434.1"/>
    <property type="molecule type" value="Genomic_DNA"/>
</dbReference>
<dbReference type="PANTHER" id="PTHR46060:SF1">
    <property type="entry name" value="MARINER MOS1 TRANSPOSASE-LIKE PROTEIN"/>
    <property type="match status" value="1"/>
</dbReference>
<dbReference type="InterPro" id="IPR036397">
    <property type="entry name" value="RNaseH_sf"/>
</dbReference>
<evidence type="ECO:0000313" key="1">
    <source>
        <dbReference type="EMBL" id="GFR73434.1"/>
    </source>
</evidence>
<sequence>MIRANQRVKLKDIADEVGISKERVYHIVTTLLSYRKVSARWVLRQFTVEMRAQSPQLLERYSEGGKAFLQRILTGGEFWVHQYDPECKSHWHKTCPSPRKFKVVASTRKVLFTVFYNMEGVVHMGFLEQGQTENSERYFSFSTLRALKLDSDVFGVIRTQSCNMTMRTRTPVAKLRTP</sequence>
<organism evidence="1 2">
    <name type="scientific">Elysia marginata</name>
    <dbReference type="NCBI Taxonomy" id="1093978"/>
    <lineage>
        <taxon>Eukaryota</taxon>
        <taxon>Metazoa</taxon>
        <taxon>Spiralia</taxon>
        <taxon>Lophotrochozoa</taxon>
        <taxon>Mollusca</taxon>
        <taxon>Gastropoda</taxon>
        <taxon>Heterobranchia</taxon>
        <taxon>Euthyneura</taxon>
        <taxon>Panpulmonata</taxon>
        <taxon>Sacoglossa</taxon>
        <taxon>Placobranchoidea</taxon>
        <taxon>Plakobranchidae</taxon>
        <taxon>Elysia</taxon>
    </lineage>
</organism>
<dbReference type="InterPro" id="IPR001888">
    <property type="entry name" value="Transposase_1"/>
</dbReference>
<reference evidence="1 2" key="1">
    <citation type="journal article" date="2021" name="Elife">
        <title>Chloroplast acquisition without the gene transfer in kleptoplastic sea slugs, Plakobranchus ocellatus.</title>
        <authorList>
            <person name="Maeda T."/>
            <person name="Takahashi S."/>
            <person name="Yoshida T."/>
            <person name="Shimamura S."/>
            <person name="Takaki Y."/>
            <person name="Nagai Y."/>
            <person name="Toyoda A."/>
            <person name="Suzuki Y."/>
            <person name="Arimoto A."/>
            <person name="Ishii H."/>
            <person name="Satoh N."/>
            <person name="Nishiyama T."/>
            <person name="Hasebe M."/>
            <person name="Maruyama T."/>
            <person name="Minagawa J."/>
            <person name="Obokata J."/>
            <person name="Shigenobu S."/>
        </authorList>
    </citation>
    <scope>NUCLEOTIDE SEQUENCE [LARGE SCALE GENOMIC DNA]</scope>
</reference>
<accession>A0AAV4FKF5</accession>
<comment type="caution">
    <text evidence="1">The sequence shown here is derived from an EMBL/GenBank/DDBJ whole genome shotgun (WGS) entry which is preliminary data.</text>
</comment>
<keyword evidence="2" id="KW-1185">Reference proteome</keyword>
<name>A0AAV4FKF5_9GAST</name>
<proteinExistence type="predicted"/>
<dbReference type="PANTHER" id="PTHR46060">
    <property type="entry name" value="MARINER MOS1 TRANSPOSASE-LIKE PROTEIN"/>
    <property type="match status" value="1"/>
</dbReference>
<dbReference type="InterPro" id="IPR052709">
    <property type="entry name" value="Transposase-MT_Hybrid"/>
</dbReference>
<dbReference type="GO" id="GO:0003676">
    <property type="term" value="F:nucleic acid binding"/>
    <property type="evidence" value="ECO:0007669"/>
    <property type="project" value="InterPro"/>
</dbReference>
<dbReference type="Proteomes" id="UP000762676">
    <property type="component" value="Unassembled WGS sequence"/>
</dbReference>
<evidence type="ECO:0000313" key="2">
    <source>
        <dbReference type="Proteomes" id="UP000762676"/>
    </source>
</evidence>
<dbReference type="Gene3D" id="3.30.420.10">
    <property type="entry name" value="Ribonuclease H-like superfamily/Ribonuclease H"/>
    <property type="match status" value="1"/>
</dbReference>